<gene>
    <name evidence="1" type="ORF">mRhiFer1_009721</name>
</gene>
<evidence type="ECO:0000313" key="1">
    <source>
        <dbReference type="EMBL" id="KAF6371980.1"/>
    </source>
</evidence>
<dbReference type="AlphaFoldDB" id="A0A7J7ZE66"/>
<dbReference type="Proteomes" id="UP000585614">
    <property type="component" value="Unassembled WGS sequence"/>
</dbReference>
<evidence type="ECO:0000313" key="2">
    <source>
        <dbReference type="Proteomes" id="UP000585614"/>
    </source>
</evidence>
<protein>
    <submittedName>
        <fullName evidence="1">Uncharacterized protein</fullName>
    </submittedName>
</protein>
<accession>A0A7J7ZE66</accession>
<proteinExistence type="predicted"/>
<sequence>MTCKHFLIFCGLSFHSLDTQVFNFNEVEFTYFSFCCLFMVSYLKIIARPARWLRLLELRAPNAEGCRFDFHMGQWAVNHKVAGSIPRLLQGMVGCAPCQLTTATGPGAELRPPQLRLKGQLDLEKVLEVHTVPK</sequence>
<dbReference type="EMBL" id="JACAGC010000004">
    <property type="protein sequence ID" value="KAF6371980.1"/>
    <property type="molecule type" value="Genomic_DNA"/>
</dbReference>
<reference evidence="1 2" key="1">
    <citation type="journal article" date="2020" name="Nature">
        <title>Six reference-quality genomes reveal evolution of bat adaptations.</title>
        <authorList>
            <person name="Jebb D."/>
            <person name="Huang Z."/>
            <person name="Pippel M."/>
            <person name="Hughes G.M."/>
            <person name="Lavrichenko K."/>
            <person name="Devanna P."/>
            <person name="Winkler S."/>
            <person name="Jermiin L.S."/>
            <person name="Skirmuntt E.C."/>
            <person name="Katzourakis A."/>
            <person name="Burkitt-Gray L."/>
            <person name="Ray D.A."/>
            <person name="Sullivan K.A.M."/>
            <person name="Roscito J.G."/>
            <person name="Kirilenko B.M."/>
            <person name="Davalos L.M."/>
            <person name="Corthals A.P."/>
            <person name="Power M.L."/>
            <person name="Jones G."/>
            <person name="Ransome R.D."/>
            <person name="Dechmann D.K.N."/>
            <person name="Locatelli A.G."/>
            <person name="Puechmaille S.J."/>
            <person name="Fedrigo O."/>
            <person name="Jarvis E.D."/>
            <person name="Hiller M."/>
            <person name="Vernes S.C."/>
            <person name="Myers E.W."/>
            <person name="Teeling E.C."/>
        </authorList>
    </citation>
    <scope>NUCLEOTIDE SEQUENCE [LARGE SCALE GENOMIC DNA]</scope>
    <source>
        <strain evidence="1">MRhiFer1</strain>
        <tissue evidence="1">Lung</tissue>
    </source>
</reference>
<organism evidence="1 2">
    <name type="scientific">Rhinolophus ferrumequinum</name>
    <name type="common">Greater horseshoe bat</name>
    <dbReference type="NCBI Taxonomy" id="59479"/>
    <lineage>
        <taxon>Eukaryota</taxon>
        <taxon>Metazoa</taxon>
        <taxon>Chordata</taxon>
        <taxon>Craniata</taxon>
        <taxon>Vertebrata</taxon>
        <taxon>Euteleostomi</taxon>
        <taxon>Mammalia</taxon>
        <taxon>Eutheria</taxon>
        <taxon>Laurasiatheria</taxon>
        <taxon>Chiroptera</taxon>
        <taxon>Yinpterochiroptera</taxon>
        <taxon>Rhinolophoidea</taxon>
        <taxon>Rhinolophidae</taxon>
        <taxon>Rhinolophinae</taxon>
        <taxon>Rhinolophus</taxon>
    </lineage>
</organism>
<comment type="caution">
    <text evidence="1">The sequence shown here is derived from an EMBL/GenBank/DDBJ whole genome shotgun (WGS) entry which is preliminary data.</text>
</comment>
<name>A0A7J7ZE66_RHIFE</name>